<sequence>MYIPATPDTVPAPPEYLAGEYDFEADLVKLRWEGPKDYGDSKINSCIEENGIYQEVACVDSEQLSFADGDVLENNEYFYRVFALNDNGLSEPSSQVKIFTKCLVELPDPPEGPLHITCTTSRSCSLSWRQPISGPVEGYSVWKRRQDSDKWNRVMTVEGDVQECTVPNLDNHYRYNFKIHSENRAGSSLVALKTASLVHLKTGTRKPNAPRGPLIPTVTGPASMYVEWGPCENDGGAPLRGYTIWIREIEQRIWIEVLTVQNQASAIMVGNVAADVSIFTVRDLLEGHEYLVRVAAFNELGVGPPLLVESPVAIIRPAGVVVPPSAPLGPVTVKNLSPTSMMVSWKAPLENGGGPIEAYIIEQREILEADVVKSHHETDGPDTFLVVDGLTTGHYYCFRVYAVNESGVGEALVGKVPARAKAASVRPPQPDAPTVDICSSKPRSVVVTWPSIEGDVTCYLVERSRLDEEDWQLVSPPADFLDTTLVCGGLFPGIEYVFRVSAENEHGVGRPSRISQPITVTAGNIREPGFTRDLQDKTALVGDLIQFDVEYYGEPDPEIIWMRDGTPLESSGRFEVLSVEGASTLRISPVMMEDEGGLACQASNQVGQARSNATLSVHARPEILPAVRYTQGLCFDAGDSLSIQLPYVGSPKPTAVWLLNGTPLDLSREGTTVCFDCGNAILEIEDVDRNLQGVYTLKIDNQYGTAKVDVLVTVTGK</sequence>
<dbReference type="GO" id="GO:0045214">
    <property type="term" value="P:sarcomere organization"/>
    <property type="evidence" value="ECO:0007669"/>
    <property type="project" value="TreeGrafter"/>
</dbReference>
<dbReference type="PANTHER" id="PTHR13817:SF151">
    <property type="entry name" value="TITIN"/>
    <property type="match status" value="1"/>
</dbReference>
<comment type="similarity">
    <text evidence="1">Belongs to the protein kinase superfamily. CAMK Ser/Thr protein kinase family.</text>
</comment>
<dbReference type="InterPro" id="IPR003599">
    <property type="entry name" value="Ig_sub"/>
</dbReference>
<feature type="domain" description="Fibronectin type-III" evidence="5">
    <location>
        <begin position="429"/>
        <end position="524"/>
    </location>
</feature>
<dbReference type="Gene3D" id="2.60.40.10">
    <property type="entry name" value="Immunoglobulins"/>
    <property type="match status" value="7"/>
</dbReference>
<dbReference type="InterPro" id="IPR003961">
    <property type="entry name" value="FN3_dom"/>
</dbReference>
<dbReference type="InterPro" id="IPR013098">
    <property type="entry name" value="Ig_I-set"/>
</dbReference>
<feature type="domain" description="Fibronectin type-III" evidence="5">
    <location>
        <begin position="10"/>
        <end position="105"/>
    </location>
</feature>
<dbReference type="InParanoid" id="A0A1V9XHJ9"/>
<dbReference type="InterPro" id="IPR013783">
    <property type="entry name" value="Ig-like_fold"/>
</dbReference>
<feature type="domain" description="Fibronectin type-III" evidence="5">
    <location>
        <begin position="109"/>
        <end position="207"/>
    </location>
</feature>
<dbReference type="Proteomes" id="UP000192247">
    <property type="component" value="Unassembled WGS sequence"/>
</dbReference>
<dbReference type="FunFam" id="2.60.40.10:FF:000080">
    <property type="entry name" value="Myosin light chain kinase, smooth muscle"/>
    <property type="match status" value="1"/>
</dbReference>
<dbReference type="AlphaFoldDB" id="A0A1V9XHJ9"/>
<keyword evidence="7" id="KW-1185">Reference proteome</keyword>
<dbReference type="PANTHER" id="PTHR13817">
    <property type="entry name" value="TITIN"/>
    <property type="match status" value="1"/>
</dbReference>
<evidence type="ECO:0000256" key="2">
    <source>
        <dbReference type="ARBA" id="ARBA00022737"/>
    </source>
</evidence>
<keyword evidence="2" id="KW-0677">Repeat</keyword>
<dbReference type="Pfam" id="PF07679">
    <property type="entry name" value="I-set"/>
    <property type="match status" value="2"/>
</dbReference>
<name>A0A1V9XHJ9_9ACAR</name>
<accession>A0A1V9XHJ9</accession>
<dbReference type="InterPro" id="IPR007110">
    <property type="entry name" value="Ig-like_dom"/>
</dbReference>
<evidence type="ECO:0000256" key="1">
    <source>
        <dbReference type="ARBA" id="ARBA00006692"/>
    </source>
</evidence>
<evidence type="ECO:0000313" key="6">
    <source>
        <dbReference type="EMBL" id="OQR72858.1"/>
    </source>
</evidence>
<dbReference type="SUPFAM" id="SSF48726">
    <property type="entry name" value="Immunoglobulin"/>
    <property type="match status" value="2"/>
</dbReference>
<evidence type="ECO:0000259" key="5">
    <source>
        <dbReference type="PROSITE" id="PS50853"/>
    </source>
</evidence>
<protein>
    <submittedName>
        <fullName evidence="6">Uncharacterized protein</fullName>
    </submittedName>
</protein>
<dbReference type="InterPro" id="IPR036116">
    <property type="entry name" value="FN3_sf"/>
</dbReference>
<dbReference type="GO" id="GO:0031430">
    <property type="term" value="C:M band"/>
    <property type="evidence" value="ECO:0007669"/>
    <property type="project" value="TreeGrafter"/>
</dbReference>
<dbReference type="EMBL" id="MNPL01010913">
    <property type="protein sequence ID" value="OQR72858.1"/>
    <property type="molecule type" value="Genomic_DNA"/>
</dbReference>
<dbReference type="SMART" id="SM00409">
    <property type="entry name" value="IG"/>
    <property type="match status" value="2"/>
</dbReference>
<gene>
    <name evidence="6" type="ORF">BIW11_01226</name>
</gene>
<dbReference type="SMART" id="SM00408">
    <property type="entry name" value="IGc2"/>
    <property type="match status" value="2"/>
</dbReference>
<dbReference type="InterPro" id="IPR050964">
    <property type="entry name" value="Striated_Muscle_Regulatory"/>
</dbReference>
<comment type="caution">
    <text evidence="6">The sequence shown here is derived from an EMBL/GenBank/DDBJ whole genome shotgun (WGS) entry which is preliminary data.</text>
</comment>
<feature type="domain" description="Fibronectin type-III" evidence="5">
    <location>
        <begin position="327"/>
        <end position="423"/>
    </location>
</feature>
<evidence type="ECO:0000259" key="4">
    <source>
        <dbReference type="PROSITE" id="PS50835"/>
    </source>
</evidence>
<dbReference type="CDD" id="cd00063">
    <property type="entry name" value="FN3"/>
    <property type="match status" value="5"/>
</dbReference>
<dbReference type="InterPro" id="IPR036179">
    <property type="entry name" value="Ig-like_dom_sf"/>
</dbReference>
<dbReference type="Pfam" id="PF00041">
    <property type="entry name" value="fn3"/>
    <property type="match status" value="4"/>
</dbReference>
<dbReference type="PROSITE" id="PS50853">
    <property type="entry name" value="FN3"/>
    <property type="match status" value="5"/>
</dbReference>
<dbReference type="SUPFAM" id="SSF49265">
    <property type="entry name" value="Fibronectin type III"/>
    <property type="match status" value="3"/>
</dbReference>
<dbReference type="InterPro" id="IPR003598">
    <property type="entry name" value="Ig_sub2"/>
</dbReference>
<reference evidence="6 7" key="1">
    <citation type="journal article" date="2017" name="Gigascience">
        <title>Draft genome of the honey bee ectoparasitic mite, Tropilaelaps mercedesae, is shaped by the parasitic life history.</title>
        <authorList>
            <person name="Dong X."/>
            <person name="Armstrong S.D."/>
            <person name="Xia D."/>
            <person name="Makepeace B.L."/>
            <person name="Darby A.C."/>
            <person name="Kadowaki T."/>
        </authorList>
    </citation>
    <scope>NUCLEOTIDE SEQUENCE [LARGE SCALE GENOMIC DNA]</scope>
    <source>
        <strain evidence="6">Wuxi-XJTLU</strain>
    </source>
</reference>
<dbReference type="OrthoDB" id="6426872at2759"/>
<dbReference type="PRINTS" id="PR00014">
    <property type="entry name" value="FNTYPEIII"/>
</dbReference>
<dbReference type="SMART" id="SM00060">
    <property type="entry name" value="FN3"/>
    <property type="match status" value="5"/>
</dbReference>
<organism evidence="6 7">
    <name type="scientific">Tropilaelaps mercedesae</name>
    <dbReference type="NCBI Taxonomy" id="418985"/>
    <lineage>
        <taxon>Eukaryota</taxon>
        <taxon>Metazoa</taxon>
        <taxon>Ecdysozoa</taxon>
        <taxon>Arthropoda</taxon>
        <taxon>Chelicerata</taxon>
        <taxon>Arachnida</taxon>
        <taxon>Acari</taxon>
        <taxon>Parasitiformes</taxon>
        <taxon>Mesostigmata</taxon>
        <taxon>Gamasina</taxon>
        <taxon>Dermanyssoidea</taxon>
        <taxon>Laelapidae</taxon>
        <taxon>Tropilaelaps</taxon>
    </lineage>
</organism>
<keyword evidence="3" id="KW-0393">Immunoglobulin domain</keyword>
<feature type="domain" description="Fibronectin type-III" evidence="5">
    <location>
        <begin position="209"/>
        <end position="318"/>
    </location>
</feature>
<evidence type="ECO:0000256" key="3">
    <source>
        <dbReference type="ARBA" id="ARBA00023319"/>
    </source>
</evidence>
<evidence type="ECO:0000313" key="7">
    <source>
        <dbReference type="Proteomes" id="UP000192247"/>
    </source>
</evidence>
<feature type="domain" description="Ig-like" evidence="4">
    <location>
        <begin position="528"/>
        <end position="616"/>
    </location>
</feature>
<proteinExistence type="inferred from homology"/>
<dbReference type="STRING" id="418985.A0A1V9XHJ9"/>
<dbReference type="PROSITE" id="PS50835">
    <property type="entry name" value="IG_LIKE"/>
    <property type="match status" value="1"/>
</dbReference>